<dbReference type="SUPFAM" id="SSF55729">
    <property type="entry name" value="Acyl-CoA N-acyltransferases (Nat)"/>
    <property type="match status" value="1"/>
</dbReference>
<dbReference type="InterPro" id="IPR016181">
    <property type="entry name" value="Acyl_CoA_acyltransferase"/>
</dbReference>
<dbReference type="AlphaFoldDB" id="A0A838YCW5"/>
<protein>
    <recommendedName>
        <fullName evidence="3">BioF2-like acetyltransferase domain-containing protein</fullName>
    </recommendedName>
</protein>
<gene>
    <name evidence="1" type="ORF">H2Z84_18255</name>
</gene>
<sequence length="377" mass="42874">MRVLDPQQIDDPSLLASHAPLIAFSRHAASEIANVSTRLQLLQCGEQLFPLSINDGDEAAANSYVVSPLTTYIRYASYELAQIGRPWLSWPLQQLLRGISHWLQQAELDRLVQVNNWLLSTNLYPPDWQGGEIATLTRFLCSQFPRHAIGLRSLNRFSNAQLIDRMLACGYVAIPSRQVYLFDGRAGQQSAFLQRHNTRLDATLLRNAGYRCLPGEQLQQDDYPRLAQLYRQLYLEKYSPLNPQFTADWLYHGQRDGWLQLCALQNSDGRLDGIVGWFANSHILTAPIVGYDTALPQKLGLYRQLTQLCLQRAANEGKLLNFSSGAADFKRRRGGVAEIEYSMLYVRHLPPARQRAWHVLGRLLHGIGIPLMRRLKL</sequence>
<keyword evidence="2" id="KW-1185">Reference proteome</keyword>
<reference evidence="1 2" key="1">
    <citation type="submission" date="2020-07" db="EMBL/GenBank/DDBJ databases">
        <title>Draft genome sequence of violacein-producing bacteria and related species.</title>
        <authorList>
            <person name="Wilson H.S."/>
            <person name="De Leon M.E."/>
        </authorList>
    </citation>
    <scope>NUCLEOTIDE SEQUENCE [LARGE SCALE GENOMIC DNA]</scope>
    <source>
        <strain evidence="1 2">HSC-21Su07</strain>
    </source>
</reference>
<dbReference type="Proteomes" id="UP000545606">
    <property type="component" value="Unassembled WGS sequence"/>
</dbReference>
<evidence type="ECO:0000313" key="2">
    <source>
        <dbReference type="Proteomes" id="UP000545606"/>
    </source>
</evidence>
<organism evidence="1 2">
    <name type="scientific">Aquitalea aquatica</name>
    <dbReference type="NCBI Taxonomy" id="3044273"/>
    <lineage>
        <taxon>Bacteria</taxon>
        <taxon>Pseudomonadati</taxon>
        <taxon>Pseudomonadota</taxon>
        <taxon>Betaproteobacteria</taxon>
        <taxon>Neisseriales</taxon>
        <taxon>Chromobacteriaceae</taxon>
        <taxon>Aquitalea</taxon>
    </lineage>
</organism>
<evidence type="ECO:0000313" key="1">
    <source>
        <dbReference type="EMBL" id="MBA4710317.1"/>
    </source>
</evidence>
<name>A0A838YCW5_9NEIS</name>
<accession>A0A838YCW5</accession>
<dbReference type="EMBL" id="JACERN010000042">
    <property type="protein sequence ID" value="MBA4710317.1"/>
    <property type="molecule type" value="Genomic_DNA"/>
</dbReference>
<comment type="caution">
    <text evidence="1">The sequence shown here is derived from an EMBL/GenBank/DDBJ whole genome shotgun (WGS) entry which is preliminary data.</text>
</comment>
<evidence type="ECO:0008006" key="3">
    <source>
        <dbReference type="Google" id="ProtNLM"/>
    </source>
</evidence>
<proteinExistence type="predicted"/>